<dbReference type="PANTHER" id="PTHR21230">
    <property type="entry name" value="VESICLE TRANSPORT V-SNARE PROTEIN VTI1-RELATED"/>
    <property type="match status" value="1"/>
</dbReference>
<sequence length="221" mass="25358">MSEIYEGYERQYCELSDSLSRDGTSVAFLDGEQKKQKISKIKSDLDNADSLIRKMDLEIKSFQPSIKASLLAKLRGYKSDLNNLKTEIKRHTSATANQITRDELLESRMADANMVSADQRDRLLISTQKINKTSERIREGRRTMLETEDLGVSLLHNMHQQRESLLRANETLHGVDANVGRSKNIIISMARRPDRNKWTIGLLITVLLIAIVVILYFKLWH</sequence>
<dbReference type="OrthoDB" id="430637at2759"/>
<dbReference type="Pfam" id="PF12352">
    <property type="entry name" value="V-SNARE_C"/>
    <property type="match status" value="1"/>
</dbReference>
<comment type="caution">
    <text evidence="12">The sequence shown here is derived from an EMBL/GenBank/DDBJ whole genome shotgun (WGS) entry which is preliminary data.</text>
</comment>
<dbReference type="Proteomes" id="UP000036987">
    <property type="component" value="Unassembled WGS sequence"/>
</dbReference>
<dbReference type="Pfam" id="PF05008">
    <property type="entry name" value="V-SNARE"/>
    <property type="match status" value="1"/>
</dbReference>
<evidence type="ECO:0000256" key="4">
    <source>
        <dbReference type="ARBA" id="ARBA00022927"/>
    </source>
</evidence>
<evidence type="ECO:0000259" key="11">
    <source>
        <dbReference type="Pfam" id="PF05008"/>
    </source>
</evidence>
<dbReference type="OMA" id="YRRVMTN"/>
<dbReference type="GO" id="GO:0006886">
    <property type="term" value="P:intracellular protein transport"/>
    <property type="evidence" value="ECO:0007669"/>
    <property type="project" value="InterPro"/>
</dbReference>
<keyword evidence="3 10" id="KW-0812">Transmembrane</keyword>
<gene>
    <name evidence="12" type="ORF">ZOSMA_185G00050</name>
</gene>
<feature type="domain" description="Vesicle transport v-SNARE N-terminal" evidence="11">
    <location>
        <begin position="1"/>
        <end position="91"/>
    </location>
</feature>
<reference evidence="13" key="1">
    <citation type="journal article" date="2016" name="Nature">
        <title>The genome of the seagrass Zostera marina reveals angiosperm adaptation to the sea.</title>
        <authorList>
            <person name="Olsen J.L."/>
            <person name="Rouze P."/>
            <person name="Verhelst B."/>
            <person name="Lin Y.-C."/>
            <person name="Bayer T."/>
            <person name="Collen J."/>
            <person name="Dattolo E."/>
            <person name="De Paoli E."/>
            <person name="Dittami S."/>
            <person name="Maumus F."/>
            <person name="Michel G."/>
            <person name="Kersting A."/>
            <person name="Lauritano C."/>
            <person name="Lohaus R."/>
            <person name="Toepel M."/>
            <person name="Tonon T."/>
            <person name="Vanneste K."/>
            <person name="Amirebrahimi M."/>
            <person name="Brakel J."/>
            <person name="Bostroem C."/>
            <person name="Chovatia M."/>
            <person name="Grimwood J."/>
            <person name="Jenkins J.W."/>
            <person name="Jueterbock A."/>
            <person name="Mraz A."/>
            <person name="Stam W.T."/>
            <person name="Tice H."/>
            <person name="Bornberg-Bauer E."/>
            <person name="Green P.J."/>
            <person name="Pearson G.A."/>
            <person name="Procaccini G."/>
            <person name="Duarte C.M."/>
            <person name="Schmutz J."/>
            <person name="Reusch T.B.H."/>
            <person name="Van de Peer Y."/>
        </authorList>
    </citation>
    <scope>NUCLEOTIDE SEQUENCE [LARGE SCALE GENOMIC DNA]</scope>
    <source>
        <strain evidence="13">cv. Finnish</strain>
    </source>
</reference>
<proteinExistence type="inferred from homology"/>
<evidence type="ECO:0000256" key="2">
    <source>
        <dbReference type="ARBA" id="ARBA00022448"/>
    </source>
</evidence>
<feature type="coiled-coil region" evidence="9">
    <location>
        <begin position="67"/>
        <end position="94"/>
    </location>
</feature>
<evidence type="ECO:0000256" key="6">
    <source>
        <dbReference type="ARBA" id="ARBA00023054"/>
    </source>
</evidence>
<dbReference type="GO" id="GO:0031201">
    <property type="term" value="C:SNARE complex"/>
    <property type="evidence" value="ECO:0000318"/>
    <property type="project" value="GO_Central"/>
</dbReference>
<evidence type="ECO:0000313" key="13">
    <source>
        <dbReference type="Proteomes" id="UP000036987"/>
    </source>
</evidence>
<keyword evidence="6 9" id="KW-0175">Coiled coil</keyword>
<dbReference type="GO" id="GO:0031902">
    <property type="term" value="C:late endosome membrane"/>
    <property type="evidence" value="ECO:0000318"/>
    <property type="project" value="GO_Central"/>
</dbReference>
<evidence type="ECO:0000256" key="5">
    <source>
        <dbReference type="ARBA" id="ARBA00022989"/>
    </source>
</evidence>
<dbReference type="GO" id="GO:0012507">
    <property type="term" value="C:ER to Golgi transport vesicle membrane"/>
    <property type="evidence" value="ECO:0000318"/>
    <property type="project" value="GO_Central"/>
</dbReference>
<dbReference type="SUPFAM" id="SSF47661">
    <property type="entry name" value="t-snare proteins"/>
    <property type="match status" value="1"/>
</dbReference>
<dbReference type="STRING" id="29655.A0A0K9PSJ8"/>
<comment type="subcellular location">
    <subcellularLocation>
        <location evidence="8">Prevacuolar compartment membrane</location>
        <topology evidence="8">Single-pass type IV membrane protein</topology>
    </subcellularLocation>
</comment>
<evidence type="ECO:0000256" key="9">
    <source>
        <dbReference type="SAM" id="Coils"/>
    </source>
</evidence>
<keyword evidence="2" id="KW-0813">Transport</keyword>
<comment type="similarity">
    <text evidence="1">Belongs to the VTI1 family.</text>
</comment>
<feature type="transmembrane region" description="Helical" evidence="10">
    <location>
        <begin position="198"/>
        <end position="217"/>
    </location>
</feature>
<dbReference type="GO" id="GO:0005484">
    <property type="term" value="F:SNAP receptor activity"/>
    <property type="evidence" value="ECO:0000318"/>
    <property type="project" value="GO_Central"/>
</dbReference>
<protein>
    <submittedName>
        <fullName evidence="12">Vesicle transport v-SNARE 13</fullName>
    </submittedName>
</protein>
<dbReference type="SUPFAM" id="SSF58038">
    <property type="entry name" value="SNARE fusion complex"/>
    <property type="match status" value="1"/>
</dbReference>
<dbReference type="EMBL" id="LFYR01000684">
    <property type="protein sequence ID" value="KMZ71187.1"/>
    <property type="molecule type" value="Genomic_DNA"/>
</dbReference>
<dbReference type="GO" id="GO:0005789">
    <property type="term" value="C:endoplasmic reticulum membrane"/>
    <property type="evidence" value="ECO:0000318"/>
    <property type="project" value="GO_Central"/>
</dbReference>
<keyword evidence="5 10" id="KW-1133">Transmembrane helix</keyword>
<dbReference type="PANTHER" id="PTHR21230:SF26">
    <property type="entry name" value="VESICLE TRANSPORT THROUGH INTERACTION WITH T-SNARES HOMOLOG 1A"/>
    <property type="match status" value="1"/>
</dbReference>
<dbReference type="InterPro" id="IPR010989">
    <property type="entry name" value="SNARE"/>
</dbReference>
<dbReference type="GO" id="GO:0006906">
    <property type="term" value="P:vesicle fusion"/>
    <property type="evidence" value="ECO:0000318"/>
    <property type="project" value="GO_Central"/>
</dbReference>
<name>A0A0K9PSJ8_ZOSMR</name>
<accession>A0A0K9PSJ8</accession>
<keyword evidence="13" id="KW-1185">Reference proteome</keyword>
<evidence type="ECO:0000256" key="1">
    <source>
        <dbReference type="ARBA" id="ARBA00006108"/>
    </source>
</evidence>
<organism evidence="12 13">
    <name type="scientific">Zostera marina</name>
    <name type="common">Eelgrass</name>
    <dbReference type="NCBI Taxonomy" id="29655"/>
    <lineage>
        <taxon>Eukaryota</taxon>
        <taxon>Viridiplantae</taxon>
        <taxon>Streptophyta</taxon>
        <taxon>Embryophyta</taxon>
        <taxon>Tracheophyta</taxon>
        <taxon>Spermatophyta</taxon>
        <taxon>Magnoliopsida</taxon>
        <taxon>Liliopsida</taxon>
        <taxon>Zosteraceae</taxon>
        <taxon>Zostera</taxon>
    </lineage>
</organism>
<dbReference type="FunFam" id="1.20.58.400:FF:000001">
    <property type="entry name" value="Vesicle transport through interaction with t-SNAREs homolog 1A"/>
    <property type="match status" value="1"/>
</dbReference>
<evidence type="ECO:0000256" key="10">
    <source>
        <dbReference type="SAM" id="Phobius"/>
    </source>
</evidence>
<dbReference type="GO" id="GO:0000149">
    <property type="term" value="F:SNARE binding"/>
    <property type="evidence" value="ECO:0000318"/>
    <property type="project" value="GO_Central"/>
</dbReference>
<dbReference type="GO" id="GO:0005794">
    <property type="term" value="C:Golgi apparatus"/>
    <property type="evidence" value="ECO:0000318"/>
    <property type="project" value="GO_Central"/>
</dbReference>
<dbReference type="InterPro" id="IPR007705">
    <property type="entry name" value="Vesicle_trsprt_v-SNARE_N"/>
</dbReference>
<keyword evidence="7 10" id="KW-0472">Membrane</keyword>
<dbReference type="CDD" id="cd15862">
    <property type="entry name" value="SNARE_Vti1"/>
    <property type="match status" value="1"/>
</dbReference>
<evidence type="ECO:0000256" key="8">
    <source>
        <dbReference type="ARBA" id="ARBA00060376"/>
    </source>
</evidence>
<dbReference type="Gene3D" id="1.20.58.400">
    <property type="entry name" value="t-snare proteins"/>
    <property type="match status" value="1"/>
</dbReference>
<evidence type="ECO:0000313" key="12">
    <source>
        <dbReference type="EMBL" id="KMZ71187.1"/>
    </source>
</evidence>
<evidence type="ECO:0000256" key="7">
    <source>
        <dbReference type="ARBA" id="ARBA00023136"/>
    </source>
</evidence>
<keyword evidence="4" id="KW-0653">Protein transport</keyword>
<dbReference type="InterPro" id="IPR038407">
    <property type="entry name" value="v-SNARE_N_sf"/>
</dbReference>
<dbReference type="FunFam" id="1.20.5.110:FF:000002">
    <property type="entry name" value="Vesicle transport through interaction with t-SNAREsB"/>
    <property type="match status" value="1"/>
</dbReference>
<evidence type="ECO:0000256" key="3">
    <source>
        <dbReference type="ARBA" id="ARBA00022692"/>
    </source>
</evidence>
<dbReference type="AlphaFoldDB" id="A0A0K9PSJ8"/>
<dbReference type="Gene3D" id="1.20.5.110">
    <property type="match status" value="1"/>
</dbReference>